<feature type="domain" description="DUF58" evidence="1">
    <location>
        <begin position="66"/>
        <end position="268"/>
    </location>
</feature>
<dbReference type="Pfam" id="PF01882">
    <property type="entry name" value="DUF58"/>
    <property type="match status" value="1"/>
</dbReference>
<dbReference type="PANTHER" id="PTHR33608:SF6">
    <property type="entry name" value="BLL2464 PROTEIN"/>
    <property type="match status" value="1"/>
</dbReference>
<dbReference type="AlphaFoldDB" id="A0A0H5D5A2"/>
<evidence type="ECO:0000313" key="3">
    <source>
        <dbReference type="Proteomes" id="UP000043764"/>
    </source>
</evidence>
<keyword evidence="3" id="KW-1185">Reference proteome</keyword>
<name>A0A0H5D5A2_9RHOB</name>
<dbReference type="STRING" id="481446.NIT7645_01796"/>
<proteinExistence type="predicted"/>
<sequence>MSSPPTSRVTDPQGASPLTAGELRHQSEVAASHLPPLLVEAQHLAGSVLLGEHGRRRAGMGDDFWQYRPVQLGDSRRMIDHRRSAKGDQQFVREREWQIAQTVHLWVDQGASMRYASDKALPRKIDRARLLGLATSILMLRGGERVGLTGGMLPPRRGNAQVMRLAEHLSQDQATDYTPPEDRAMMPHARVLFISDFLGPFDPIQHALAKAADRGVQGVLLQVLDPAEEEFPFHGRTIFHSVAGGLSHETLKAGALRQRYLDRLAERRDALDHLCRTAGWRLGQHHTGDSAQTALMWLYHAMERNNA</sequence>
<evidence type="ECO:0000259" key="1">
    <source>
        <dbReference type="Pfam" id="PF01882"/>
    </source>
</evidence>
<accession>A0A0H5D5A2</accession>
<dbReference type="PANTHER" id="PTHR33608">
    <property type="entry name" value="BLL2464 PROTEIN"/>
    <property type="match status" value="1"/>
</dbReference>
<evidence type="ECO:0000313" key="2">
    <source>
        <dbReference type="EMBL" id="CRL12199.1"/>
    </source>
</evidence>
<organism evidence="2 3">
    <name type="scientific">Phaeobacter italicus</name>
    <dbReference type="NCBI Taxonomy" id="481446"/>
    <lineage>
        <taxon>Bacteria</taxon>
        <taxon>Pseudomonadati</taxon>
        <taxon>Pseudomonadota</taxon>
        <taxon>Alphaproteobacteria</taxon>
        <taxon>Rhodobacterales</taxon>
        <taxon>Roseobacteraceae</taxon>
        <taxon>Phaeobacter</taxon>
    </lineage>
</organism>
<dbReference type="InterPro" id="IPR002881">
    <property type="entry name" value="DUF58"/>
</dbReference>
<dbReference type="RefSeq" id="WP_050673995.1">
    <property type="nucleotide sequence ID" value="NZ_CVRL01000039.1"/>
</dbReference>
<reference evidence="3" key="1">
    <citation type="submission" date="2015-05" db="EMBL/GenBank/DDBJ databases">
        <authorList>
            <person name="Rodrigo-Torres Lidia"/>
            <person name="Arahal R.David."/>
        </authorList>
    </citation>
    <scope>NUCLEOTIDE SEQUENCE [LARGE SCALE GENOMIC DNA]</scope>
    <source>
        <strain evidence="3">CECT 7321</strain>
    </source>
</reference>
<protein>
    <recommendedName>
        <fullName evidence="1">DUF58 domain-containing protein</fullName>
    </recommendedName>
</protein>
<dbReference type="Proteomes" id="UP000043764">
    <property type="component" value="Unassembled WGS sequence"/>
</dbReference>
<gene>
    <name evidence="2" type="ORF">NIT7321_03071</name>
</gene>
<dbReference type="EMBL" id="CVRL01000039">
    <property type="protein sequence ID" value="CRL12199.1"/>
    <property type="molecule type" value="Genomic_DNA"/>
</dbReference>